<dbReference type="EMBL" id="JABAFG010000019">
    <property type="protein sequence ID" value="NME29063.1"/>
    <property type="molecule type" value="Genomic_DNA"/>
</dbReference>
<dbReference type="RefSeq" id="WP_059075483.1">
    <property type="nucleotide sequence ID" value="NZ_CP011940.1"/>
</dbReference>
<dbReference type="InterPro" id="IPR036412">
    <property type="entry name" value="HAD-like_sf"/>
</dbReference>
<proteinExistence type="predicted"/>
<dbReference type="PANTHER" id="PTHR10000">
    <property type="entry name" value="PHOSPHOSERINE PHOSPHATASE"/>
    <property type="match status" value="1"/>
</dbReference>
<accession>A0A848C3F0</accession>
<dbReference type="GO" id="GO:0005829">
    <property type="term" value="C:cytosol"/>
    <property type="evidence" value="ECO:0007669"/>
    <property type="project" value="TreeGrafter"/>
</dbReference>
<organism evidence="2 3">
    <name type="scientific">Megasphaera hexanoica</name>
    <dbReference type="NCBI Taxonomy" id="1675036"/>
    <lineage>
        <taxon>Bacteria</taxon>
        <taxon>Bacillati</taxon>
        <taxon>Bacillota</taxon>
        <taxon>Negativicutes</taxon>
        <taxon>Veillonellales</taxon>
        <taxon>Veillonellaceae</taxon>
        <taxon>Megasphaera</taxon>
    </lineage>
</organism>
<dbReference type="SUPFAM" id="SSF56784">
    <property type="entry name" value="HAD-like"/>
    <property type="match status" value="1"/>
</dbReference>
<evidence type="ECO:0000313" key="3">
    <source>
        <dbReference type="Proteomes" id="UP000591071"/>
    </source>
</evidence>
<dbReference type="Proteomes" id="UP001605989">
    <property type="component" value="Unassembled WGS sequence"/>
</dbReference>
<dbReference type="AlphaFoldDB" id="A0A848C3F0"/>
<gene>
    <name evidence="1" type="ORF">ACGTZG_12480</name>
    <name evidence="2" type="ORF">HF872_10595</name>
</gene>
<reference evidence="1 4" key="2">
    <citation type="submission" date="2024-10" db="EMBL/GenBank/DDBJ databases">
        <authorList>
            <person name="Sang B.-I."/>
            <person name="Prabhaharan D."/>
        </authorList>
    </citation>
    <scope>NUCLEOTIDE SEQUENCE [LARGE SCALE GENOMIC DNA]</scope>
    <source>
        <strain evidence="1 4">MH</strain>
    </source>
</reference>
<evidence type="ECO:0000313" key="2">
    <source>
        <dbReference type="EMBL" id="NME29063.1"/>
    </source>
</evidence>
<dbReference type="GO" id="GO:0000287">
    <property type="term" value="F:magnesium ion binding"/>
    <property type="evidence" value="ECO:0007669"/>
    <property type="project" value="TreeGrafter"/>
</dbReference>
<evidence type="ECO:0000313" key="1">
    <source>
        <dbReference type="EMBL" id="MFG6274001.1"/>
    </source>
</evidence>
<dbReference type="GO" id="GO:0016791">
    <property type="term" value="F:phosphatase activity"/>
    <property type="evidence" value="ECO:0007669"/>
    <property type="project" value="TreeGrafter"/>
</dbReference>
<dbReference type="Proteomes" id="UP000591071">
    <property type="component" value="Unassembled WGS sequence"/>
</dbReference>
<dbReference type="OrthoDB" id="306707at2"/>
<protein>
    <submittedName>
        <fullName evidence="2">HAD family phosphatase</fullName>
    </submittedName>
    <submittedName>
        <fullName evidence="1">HAD hydrolase family protein</fullName>
    </submittedName>
</protein>
<reference evidence="2 3" key="1">
    <citation type="submission" date="2020-04" db="EMBL/GenBank/DDBJ databases">
        <authorList>
            <person name="Hitch T.C.A."/>
            <person name="Wylensek D."/>
            <person name="Clavel T."/>
        </authorList>
    </citation>
    <scope>NUCLEOTIDE SEQUENCE [LARGE SCALE GENOMIC DNA]</scope>
    <source>
        <strain evidence="2 3">Oil-RF-744-FAT-WT-6-1</strain>
    </source>
</reference>
<evidence type="ECO:0000313" key="4">
    <source>
        <dbReference type="Proteomes" id="UP001605989"/>
    </source>
</evidence>
<keyword evidence="4" id="KW-1185">Reference proteome</keyword>
<comment type="caution">
    <text evidence="2">The sequence shown here is derived from an EMBL/GenBank/DDBJ whole genome shotgun (WGS) entry which is preliminary data.</text>
</comment>
<dbReference type="EMBL" id="JBIEKR010000012">
    <property type="protein sequence ID" value="MFG6274001.1"/>
    <property type="molecule type" value="Genomic_DNA"/>
</dbReference>
<dbReference type="Gene3D" id="3.40.50.1000">
    <property type="entry name" value="HAD superfamily/HAD-like"/>
    <property type="match status" value="1"/>
</dbReference>
<dbReference type="InterPro" id="IPR023214">
    <property type="entry name" value="HAD_sf"/>
</dbReference>
<dbReference type="KEGG" id="mhw:ACT01_05940"/>
<dbReference type="Gene3D" id="3.30.1240.10">
    <property type="match status" value="1"/>
</dbReference>
<dbReference type="PANTHER" id="PTHR10000:SF8">
    <property type="entry name" value="HAD SUPERFAMILY HYDROLASE-LIKE, TYPE 3"/>
    <property type="match status" value="1"/>
</dbReference>
<dbReference type="Pfam" id="PF08282">
    <property type="entry name" value="Hydrolase_3"/>
    <property type="match status" value="1"/>
</dbReference>
<keyword evidence="1" id="KW-0378">Hydrolase</keyword>
<name>A0A848C3F0_9FIRM</name>
<sequence length="246" mass="26895">MMKKAMASDFDNTLYFMFLDEPYRKGDRESIRDFQQAGGLFGVSTGRSLRGVRQAAGDDVHFDFYILATGALVLDGNLQVLMKKTVSRDCVEEIYDRYGRRADTVIQANDTVYTLTPPKFPGQTRIMSFADLAGSDIYGISFYAGSDEAAQSIARDIQHEYGNILTAYANTSVVDVVGADCSKGTGLMAVREKLAICTMGAIGDSYNDTPMLKAADVSFTFSYAPEPVQQAATHIVSSVREALAYL</sequence>